<dbReference type="AlphaFoldDB" id="A0A419SMM7"/>
<proteinExistence type="predicted"/>
<reference evidence="1 2" key="1">
    <citation type="submission" date="2016-08" db="EMBL/GenBank/DDBJ databases">
        <title>Novel Firmicute Genomes.</title>
        <authorList>
            <person name="Poppleton D.I."/>
            <person name="Gribaldo S."/>
        </authorList>
    </citation>
    <scope>NUCLEOTIDE SEQUENCE [LARGE SCALE GENOMIC DNA]</scope>
    <source>
        <strain evidence="1 2">RAOx-1</strain>
    </source>
</reference>
<dbReference type="Proteomes" id="UP000284219">
    <property type="component" value="Unassembled WGS sequence"/>
</dbReference>
<evidence type="ECO:0000313" key="1">
    <source>
        <dbReference type="EMBL" id="RKD25547.1"/>
    </source>
</evidence>
<comment type="caution">
    <text evidence="1">The sequence shown here is derived from an EMBL/GenBank/DDBJ whole genome shotgun (WGS) entry which is preliminary data.</text>
</comment>
<keyword evidence="2" id="KW-1185">Reference proteome</keyword>
<accession>A0A419SMM7</accession>
<dbReference type="OrthoDB" id="1739422at2"/>
<sequence>MSSSKYLKSRDLKIIRAWINRVKRKNEKPKKSHKKQARKRVKKQLRYKEVGCGKKRLVLDLGKRSVLKIAISVNGIKDIEREVEMYRKAPNKLKRNLAKVRESGKGWLVMKKMKRKVAKTKRTKVKARRLRKRFERSGISAGDLFSKKSKRVRWANIRRGRKRKIVVIDYGNFKFKR</sequence>
<dbReference type="EMBL" id="MCHY01000006">
    <property type="protein sequence ID" value="RKD25547.1"/>
    <property type="molecule type" value="Genomic_DNA"/>
</dbReference>
<organism evidence="1 2">
    <name type="scientific">Ammoniphilus oxalaticus</name>
    <dbReference type="NCBI Taxonomy" id="66863"/>
    <lineage>
        <taxon>Bacteria</taxon>
        <taxon>Bacillati</taxon>
        <taxon>Bacillota</taxon>
        <taxon>Bacilli</taxon>
        <taxon>Bacillales</taxon>
        <taxon>Paenibacillaceae</taxon>
        <taxon>Aneurinibacillus group</taxon>
        <taxon>Ammoniphilus</taxon>
    </lineage>
</organism>
<gene>
    <name evidence="1" type="ORF">BEP19_00970</name>
</gene>
<protein>
    <submittedName>
        <fullName evidence="1">Uncharacterized protein</fullName>
    </submittedName>
</protein>
<name>A0A419SMM7_9BACL</name>
<evidence type="ECO:0000313" key="2">
    <source>
        <dbReference type="Proteomes" id="UP000284219"/>
    </source>
</evidence>
<dbReference type="RefSeq" id="WP_120188216.1">
    <property type="nucleotide sequence ID" value="NZ_MCHY01000006.1"/>
</dbReference>